<keyword evidence="2" id="KW-1185">Reference proteome</keyword>
<dbReference type="AlphaFoldDB" id="A0A1X7S6S3"/>
<dbReference type="Pfam" id="PF21858">
    <property type="entry name" value="DUF6914"/>
    <property type="match status" value="1"/>
</dbReference>
<dbReference type="InterPro" id="IPR054208">
    <property type="entry name" value="DUF6914"/>
</dbReference>
<accession>A0A1X7S6S3</accession>
<gene>
    <name evidence="1" type="ORF">ZT3D7_G10480</name>
</gene>
<evidence type="ECO:0000313" key="2">
    <source>
        <dbReference type="Proteomes" id="UP000215127"/>
    </source>
</evidence>
<organism evidence="1 2">
    <name type="scientific">Zymoseptoria tritici (strain ST99CH_3D7)</name>
    <dbReference type="NCBI Taxonomy" id="1276538"/>
    <lineage>
        <taxon>Eukaryota</taxon>
        <taxon>Fungi</taxon>
        <taxon>Dikarya</taxon>
        <taxon>Ascomycota</taxon>
        <taxon>Pezizomycotina</taxon>
        <taxon>Dothideomycetes</taxon>
        <taxon>Dothideomycetidae</taxon>
        <taxon>Mycosphaerellales</taxon>
        <taxon>Mycosphaerellaceae</taxon>
        <taxon>Zymoseptoria</taxon>
    </lineage>
</organism>
<reference evidence="1 2" key="1">
    <citation type="submission" date="2016-06" db="EMBL/GenBank/DDBJ databases">
        <authorList>
            <person name="Kjaerup R.B."/>
            <person name="Dalgaard T.S."/>
            <person name="Juul-Madsen H.R."/>
        </authorList>
    </citation>
    <scope>NUCLEOTIDE SEQUENCE [LARGE SCALE GENOMIC DNA]</scope>
</reference>
<dbReference type="EMBL" id="LT853702">
    <property type="protein sequence ID" value="SMQ55325.1"/>
    <property type="molecule type" value="Genomic_DNA"/>
</dbReference>
<sequence>MPSNKDRIYIALYARGGEPQMPGLEDKYHWGIIVGPKSDASDAQGRRFHAKEQMTINDGRAESSWQFEERAISMAPTAMILVRVVVGKVANTKRMQDVLESTPIRGAEPGWNCVAWVQEALERLQADGKALGTSVTDWKSVRDAAMNYVEHKKAQHRFDGNGQFDNTKVPTWDLIEGVEVFP</sequence>
<protein>
    <submittedName>
        <fullName evidence="1">Uncharacterized protein</fullName>
    </submittedName>
</protein>
<evidence type="ECO:0000313" key="1">
    <source>
        <dbReference type="EMBL" id="SMQ55325.1"/>
    </source>
</evidence>
<dbReference type="Proteomes" id="UP000215127">
    <property type="component" value="Chromosome 11"/>
</dbReference>
<proteinExistence type="predicted"/>
<name>A0A1X7S6S3_ZYMT9</name>